<dbReference type="Pfam" id="PF07394">
    <property type="entry name" value="DUF1501"/>
    <property type="match status" value="1"/>
</dbReference>
<proteinExistence type="predicted"/>
<reference evidence="1 2" key="1">
    <citation type="submission" date="2021-01" db="EMBL/GenBank/DDBJ databases">
        <title>Carboxyliciviraga sp.nov., isolated from coastal sediments.</title>
        <authorList>
            <person name="Lu D."/>
            <person name="Zhang T."/>
        </authorList>
    </citation>
    <scope>NUCLEOTIDE SEQUENCE [LARGE SCALE GENOMIC DNA]</scope>
    <source>
        <strain evidence="1 2">N1Y132</strain>
    </source>
</reference>
<evidence type="ECO:0000313" key="2">
    <source>
        <dbReference type="Proteomes" id="UP000605676"/>
    </source>
</evidence>
<dbReference type="PANTHER" id="PTHR43737:SF1">
    <property type="entry name" value="DUF1501 DOMAIN-CONTAINING PROTEIN"/>
    <property type="match status" value="1"/>
</dbReference>
<dbReference type="InterPro" id="IPR017850">
    <property type="entry name" value="Alkaline_phosphatase_core_sf"/>
</dbReference>
<organism evidence="1 2">
    <name type="scientific">Carboxylicivirga marina</name>
    <dbReference type="NCBI Taxonomy" id="2800988"/>
    <lineage>
        <taxon>Bacteria</taxon>
        <taxon>Pseudomonadati</taxon>
        <taxon>Bacteroidota</taxon>
        <taxon>Bacteroidia</taxon>
        <taxon>Marinilabiliales</taxon>
        <taxon>Marinilabiliaceae</taxon>
        <taxon>Carboxylicivirga</taxon>
    </lineage>
</organism>
<comment type="caution">
    <text evidence="1">The sequence shown here is derived from an EMBL/GenBank/DDBJ whole genome shotgun (WGS) entry which is preliminary data.</text>
</comment>
<dbReference type="SUPFAM" id="SSF53649">
    <property type="entry name" value="Alkaline phosphatase-like"/>
    <property type="match status" value="1"/>
</dbReference>
<dbReference type="PANTHER" id="PTHR43737">
    <property type="entry name" value="BLL7424 PROTEIN"/>
    <property type="match status" value="1"/>
</dbReference>
<gene>
    <name evidence="1" type="ORF">JIV24_08865</name>
</gene>
<evidence type="ECO:0000313" key="1">
    <source>
        <dbReference type="EMBL" id="MBK3517444.1"/>
    </source>
</evidence>
<dbReference type="Proteomes" id="UP000605676">
    <property type="component" value="Unassembled WGS sequence"/>
</dbReference>
<protein>
    <submittedName>
        <fullName evidence="1">DUF1501 domain-containing protein</fullName>
    </submittedName>
</protein>
<dbReference type="InterPro" id="IPR010869">
    <property type="entry name" value="DUF1501"/>
</dbReference>
<keyword evidence="2" id="KW-1185">Reference proteome</keyword>
<name>A0ABS1HJV9_9BACT</name>
<accession>A0ABS1HJV9</accession>
<sequence length="391" mass="44114">MKRREFLHKSAIAGTTLMLPGFLQAFNKRSLNLNQNKLIIIQLAGGNDGLNTITPYRSDDYYKNRPSISLAKNKLLKVNDETGFHPSLQNLAQMFEKGEVSIVNQVGYPNQNKSHFRASDIWLSASDSQEYLQHGWLGRYLDAECQSPHDAIQSGTQLSLALKGEKSLGMAFTDARQLYTISNESFIHELSASTNDKTGELAYLYKTLTQTQQSTEYIFNTSKTYSTKTEYPKHKLAQSLKMIASLIGSNTETQIYYTEMGGFDTHTNQNTRQQQLLTQLDESLAALKKDLQQSNSWHNTLILVFSEFGRRISENGSKGTDHGKANNVWLLGGRLANPGFYNPISNLQLSEDNDLLHSVDFRTIYSSVIHDWLKSDYKSIVGTQFKPLSLI</sequence>
<dbReference type="RefSeq" id="WP_200464673.1">
    <property type="nucleotide sequence ID" value="NZ_JAENRR010000016.1"/>
</dbReference>
<dbReference type="EMBL" id="JAENRR010000016">
    <property type="protein sequence ID" value="MBK3517444.1"/>
    <property type="molecule type" value="Genomic_DNA"/>
</dbReference>